<feature type="chain" id="PRO_5012435909" evidence="2">
    <location>
        <begin position="28"/>
        <end position="426"/>
    </location>
</feature>
<reference evidence="4 5" key="1">
    <citation type="submission" date="2017-02" db="EMBL/GenBank/DDBJ databases">
        <authorList>
            <person name="Peterson S.W."/>
        </authorList>
    </citation>
    <scope>NUCLEOTIDE SEQUENCE [LARGE SCALE GENOMIC DNA]</scope>
    <source>
        <strain evidence="4 5">B Ar 00.02</strain>
    </source>
</reference>
<keyword evidence="4" id="KW-0378">Hydrolase</keyword>
<accession>A0A1R4G2C8</accession>
<evidence type="ECO:0000313" key="4">
    <source>
        <dbReference type="EMBL" id="SJM62339.1"/>
    </source>
</evidence>
<proteinExistence type="predicted"/>
<protein>
    <submittedName>
        <fullName evidence="4">Glycerophosphoryl diester phosphodiesterase</fullName>
        <ecNumber evidence="4">3.1.4.46</ecNumber>
    </submittedName>
</protein>
<dbReference type="InterPro" id="IPR005135">
    <property type="entry name" value="Endo/exonuclease/phosphatase"/>
</dbReference>
<feature type="compositionally biased region" description="Polar residues" evidence="1">
    <location>
        <begin position="320"/>
        <end position="330"/>
    </location>
</feature>
<keyword evidence="5" id="KW-1185">Reference proteome</keyword>
<dbReference type="Gene3D" id="3.60.10.10">
    <property type="entry name" value="Endonuclease/exonuclease/phosphatase"/>
    <property type="match status" value="1"/>
</dbReference>
<dbReference type="AlphaFoldDB" id="A0A1R4G2C8"/>
<evidence type="ECO:0000256" key="1">
    <source>
        <dbReference type="SAM" id="MobiDB-lite"/>
    </source>
</evidence>
<sequence length="426" mass="44923">MRVIKRALGAGLLAVGLTAASMVPALAEGADAPDFLTPDYQRFQAQLKPAGDLAAPTHDGALRAAAFNSSLSRGYAGGLAQDLSQPGDEAASAVAEVIQRTNPDVVLLSDFDYDEDHEAAEGFRTNYLQQDQNERHATDYPYMYVAPTNHGIPTGADLDGNGTVGDATDGFGYGEFPGQHGMVLYSKHPIQRDGIRTFQNLLWSSMPDNGLPTGEYSPLVRSILRLNSSTTWDVPVKVKGHTVHVVAADPSAPVDEEGNQQHLRNTDEIRLVADYVSGGEDAQYITDDQGQSGGLPKNARFVVLGDLGVDPGQDDAARGSVNQLLSNPSVSDPRPTSEGAAEIGTDESATSETEKASAPKARTSNDDAAGALRTDYALASTTVDVAGAGVFWPSARQPGRALVYGDPGPSGNHRLVWVDIDLPGAD</sequence>
<dbReference type="EMBL" id="FUHW01000026">
    <property type="protein sequence ID" value="SJM62339.1"/>
    <property type="molecule type" value="Genomic_DNA"/>
</dbReference>
<dbReference type="SUPFAM" id="SSF56219">
    <property type="entry name" value="DNase I-like"/>
    <property type="match status" value="1"/>
</dbReference>
<dbReference type="GO" id="GO:0008889">
    <property type="term" value="F:glycerophosphodiester phosphodiesterase activity"/>
    <property type="evidence" value="ECO:0007669"/>
    <property type="project" value="UniProtKB-EC"/>
</dbReference>
<evidence type="ECO:0000259" key="3">
    <source>
        <dbReference type="Pfam" id="PF03372"/>
    </source>
</evidence>
<organism evidence="4 5">
    <name type="scientific">Arthrobacter rhombi</name>
    <dbReference type="NCBI Taxonomy" id="71253"/>
    <lineage>
        <taxon>Bacteria</taxon>
        <taxon>Bacillati</taxon>
        <taxon>Actinomycetota</taxon>
        <taxon>Actinomycetes</taxon>
        <taxon>Micrococcales</taxon>
        <taxon>Micrococcaceae</taxon>
        <taxon>Arthrobacter</taxon>
    </lineage>
</organism>
<dbReference type="RefSeq" id="WP_086997587.1">
    <property type="nucleotide sequence ID" value="NZ_FUHW01000026.1"/>
</dbReference>
<dbReference type="Proteomes" id="UP000195913">
    <property type="component" value="Unassembled WGS sequence"/>
</dbReference>
<gene>
    <name evidence="4" type="ORF">FM101_07280</name>
</gene>
<evidence type="ECO:0000313" key="5">
    <source>
        <dbReference type="Proteomes" id="UP000195913"/>
    </source>
</evidence>
<keyword evidence="2" id="KW-0732">Signal</keyword>
<feature type="domain" description="Endonuclease/exonuclease/phosphatase" evidence="3">
    <location>
        <begin position="91"/>
        <end position="395"/>
    </location>
</feature>
<dbReference type="InterPro" id="IPR036691">
    <property type="entry name" value="Endo/exonu/phosph_ase_sf"/>
</dbReference>
<feature type="signal peptide" evidence="2">
    <location>
        <begin position="1"/>
        <end position="27"/>
    </location>
</feature>
<feature type="region of interest" description="Disordered" evidence="1">
    <location>
        <begin position="313"/>
        <end position="367"/>
    </location>
</feature>
<evidence type="ECO:0000256" key="2">
    <source>
        <dbReference type="SAM" id="SignalP"/>
    </source>
</evidence>
<dbReference type="Pfam" id="PF03372">
    <property type="entry name" value="Exo_endo_phos"/>
    <property type="match status" value="1"/>
</dbReference>
<name>A0A1R4G2C8_9MICC</name>
<dbReference type="EC" id="3.1.4.46" evidence="4"/>